<dbReference type="EMBL" id="JAVIZX010000001">
    <property type="protein sequence ID" value="MDR6212339.1"/>
    <property type="molecule type" value="Genomic_DNA"/>
</dbReference>
<evidence type="ECO:0000313" key="2">
    <source>
        <dbReference type="Proteomes" id="UP001267710"/>
    </source>
</evidence>
<evidence type="ECO:0000313" key="1">
    <source>
        <dbReference type="EMBL" id="MDR6212339.1"/>
    </source>
</evidence>
<name>A0ABU1I535_9BURK</name>
<protein>
    <submittedName>
        <fullName evidence="1">Uncharacterized protein</fullName>
    </submittedName>
</protein>
<sequence length="72" mass="8176">MNLSPISEIRRGELRTALPGVEQSLAQRRAGDIDEIMIEELIDLSWLEWNAGTLRVTATGKNILLQMQPPRY</sequence>
<keyword evidence="2" id="KW-1185">Reference proteome</keyword>
<reference evidence="1 2" key="1">
    <citation type="submission" date="2023-08" db="EMBL/GenBank/DDBJ databases">
        <title>Functional and genomic diversity of the sorghum phyllosphere microbiome.</title>
        <authorList>
            <person name="Shade A."/>
        </authorList>
    </citation>
    <scope>NUCLEOTIDE SEQUENCE [LARGE SCALE GENOMIC DNA]</scope>
    <source>
        <strain evidence="1 2">SORGH_AS_0335</strain>
    </source>
</reference>
<organism evidence="1 2">
    <name type="scientific">Paracidovorax wautersii</name>
    <dbReference type="NCBI Taxonomy" id="1177982"/>
    <lineage>
        <taxon>Bacteria</taxon>
        <taxon>Pseudomonadati</taxon>
        <taxon>Pseudomonadota</taxon>
        <taxon>Betaproteobacteria</taxon>
        <taxon>Burkholderiales</taxon>
        <taxon>Comamonadaceae</taxon>
        <taxon>Paracidovorax</taxon>
    </lineage>
</organism>
<proteinExistence type="predicted"/>
<dbReference type="RefSeq" id="WP_309825210.1">
    <property type="nucleotide sequence ID" value="NZ_JAVIZX010000001.1"/>
</dbReference>
<comment type="caution">
    <text evidence="1">The sequence shown here is derived from an EMBL/GenBank/DDBJ whole genome shotgun (WGS) entry which is preliminary data.</text>
</comment>
<dbReference type="Proteomes" id="UP001267710">
    <property type="component" value="Unassembled WGS sequence"/>
</dbReference>
<accession>A0ABU1I535</accession>
<gene>
    <name evidence="1" type="ORF">QE399_000028</name>
</gene>